<accession>A0A8J4XRS7</accession>
<reference evidence="2" key="1">
    <citation type="submission" date="2020-07" db="EMBL/GenBank/DDBJ databases">
        <title>The High-quality genome of the commercially important snow crab, Chionoecetes opilio.</title>
        <authorList>
            <person name="Jeong J.-H."/>
            <person name="Ryu S."/>
        </authorList>
    </citation>
    <scope>NUCLEOTIDE SEQUENCE</scope>
    <source>
        <strain evidence="2">MADBK_172401_WGS</strain>
        <tissue evidence="2">Digestive gland</tissue>
    </source>
</reference>
<dbReference type="AlphaFoldDB" id="A0A8J4XRS7"/>
<dbReference type="Proteomes" id="UP000770661">
    <property type="component" value="Unassembled WGS sequence"/>
</dbReference>
<feature type="chain" id="PRO_5035311987" description="Secreted protein" evidence="1">
    <location>
        <begin position="24"/>
        <end position="123"/>
    </location>
</feature>
<keyword evidence="3" id="KW-1185">Reference proteome</keyword>
<dbReference type="EMBL" id="JACEEZ010021653">
    <property type="protein sequence ID" value="KAG0713243.1"/>
    <property type="molecule type" value="Genomic_DNA"/>
</dbReference>
<gene>
    <name evidence="2" type="ORF">GWK47_016659</name>
</gene>
<evidence type="ECO:0000313" key="2">
    <source>
        <dbReference type="EMBL" id="KAG0713243.1"/>
    </source>
</evidence>
<keyword evidence="1" id="KW-0732">Signal</keyword>
<sequence>MLGKVCSMSTIIVLCSSALTCSGSNVSCHLAATTLPRPSMNKMWASSSSNIGMSVSDVMRGNMSHQPQPGMSSGMSMPMMSNNDSLGLLLGGLRLRNDPEWLKMVVWTRVCQSCETIPDAPRS</sequence>
<name>A0A8J4XRS7_CHIOP</name>
<evidence type="ECO:0000256" key="1">
    <source>
        <dbReference type="SAM" id="SignalP"/>
    </source>
</evidence>
<comment type="caution">
    <text evidence="2">The sequence shown here is derived from an EMBL/GenBank/DDBJ whole genome shotgun (WGS) entry which is preliminary data.</text>
</comment>
<evidence type="ECO:0000313" key="3">
    <source>
        <dbReference type="Proteomes" id="UP000770661"/>
    </source>
</evidence>
<protein>
    <recommendedName>
        <fullName evidence="4">Secreted protein</fullName>
    </recommendedName>
</protein>
<organism evidence="2 3">
    <name type="scientific">Chionoecetes opilio</name>
    <name type="common">Atlantic snow crab</name>
    <name type="synonym">Cancer opilio</name>
    <dbReference type="NCBI Taxonomy" id="41210"/>
    <lineage>
        <taxon>Eukaryota</taxon>
        <taxon>Metazoa</taxon>
        <taxon>Ecdysozoa</taxon>
        <taxon>Arthropoda</taxon>
        <taxon>Crustacea</taxon>
        <taxon>Multicrustacea</taxon>
        <taxon>Malacostraca</taxon>
        <taxon>Eumalacostraca</taxon>
        <taxon>Eucarida</taxon>
        <taxon>Decapoda</taxon>
        <taxon>Pleocyemata</taxon>
        <taxon>Brachyura</taxon>
        <taxon>Eubrachyura</taxon>
        <taxon>Majoidea</taxon>
        <taxon>Majidae</taxon>
        <taxon>Chionoecetes</taxon>
    </lineage>
</organism>
<evidence type="ECO:0008006" key="4">
    <source>
        <dbReference type="Google" id="ProtNLM"/>
    </source>
</evidence>
<feature type="signal peptide" evidence="1">
    <location>
        <begin position="1"/>
        <end position="23"/>
    </location>
</feature>
<proteinExistence type="predicted"/>